<name>A0A366F205_9HYPH</name>
<reference evidence="10 11" key="1">
    <citation type="submission" date="2018-06" db="EMBL/GenBank/DDBJ databases">
        <title>Genomic Encyclopedia of Type Strains, Phase IV (KMG-IV): sequencing the most valuable type-strain genomes for metagenomic binning, comparative biology and taxonomic classification.</title>
        <authorList>
            <person name="Goeker M."/>
        </authorList>
    </citation>
    <scope>NUCLEOTIDE SEQUENCE [LARGE SCALE GENOMIC DNA]</scope>
    <source>
        <strain evidence="10 11">DSM 24875</strain>
    </source>
</reference>
<evidence type="ECO:0000256" key="2">
    <source>
        <dbReference type="ARBA" id="ARBA00006745"/>
    </source>
</evidence>
<evidence type="ECO:0000256" key="6">
    <source>
        <dbReference type="ARBA" id="ARBA00022833"/>
    </source>
</evidence>
<keyword evidence="6 8" id="KW-0862">Zinc</keyword>
<dbReference type="PANTHER" id="PTHR11271">
    <property type="entry name" value="GUANINE DEAMINASE"/>
    <property type="match status" value="1"/>
</dbReference>
<dbReference type="OrthoDB" id="9787621at2"/>
<comment type="function">
    <text evidence="8">Catalyzes the hydrolytic deamination of guanine, producing xanthine and ammonia.</text>
</comment>
<dbReference type="Proteomes" id="UP000253529">
    <property type="component" value="Unassembled WGS sequence"/>
</dbReference>
<dbReference type="UniPathway" id="UPA00603">
    <property type="reaction ID" value="UER00660"/>
</dbReference>
<dbReference type="EC" id="3.5.4.3" evidence="3 7"/>
<evidence type="ECO:0000313" key="10">
    <source>
        <dbReference type="EMBL" id="RBP08671.1"/>
    </source>
</evidence>
<comment type="similarity">
    <text evidence="2 8">Belongs to the metallo-dependent hydrolases superfamily. ATZ/TRZ family.</text>
</comment>
<dbReference type="NCBIfam" id="NF006679">
    <property type="entry name" value="PRK09228.1"/>
    <property type="match status" value="1"/>
</dbReference>
<gene>
    <name evidence="10" type="ORF">DFR50_12457</name>
</gene>
<dbReference type="NCBIfam" id="TIGR02967">
    <property type="entry name" value="guan_deamin"/>
    <property type="match status" value="1"/>
</dbReference>
<dbReference type="GO" id="GO:0008270">
    <property type="term" value="F:zinc ion binding"/>
    <property type="evidence" value="ECO:0007669"/>
    <property type="project" value="UniProtKB-UniRule"/>
</dbReference>
<proteinExistence type="inferred from homology"/>
<dbReference type="InterPro" id="IPR014311">
    <property type="entry name" value="Guanine_deaminase"/>
</dbReference>
<dbReference type="SUPFAM" id="SSF51338">
    <property type="entry name" value="Composite domain of metallo-dependent hydrolases"/>
    <property type="match status" value="1"/>
</dbReference>
<dbReference type="EMBL" id="QNRK01000024">
    <property type="protein sequence ID" value="RBP08671.1"/>
    <property type="molecule type" value="Genomic_DNA"/>
</dbReference>
<evidence type="ECO:0000256" key="5">
    <source>
        <dbReference type="ARBA" id="ARBA00022801"/>
    </source>
</evidence>
<dbReference type="Gene3D" id="3.20.20.140">
    <property type="entry name" value="Metal-dependent hydrolases"/>
    <property type="match status" value="1"/>
</dbReference>
<sequence>MSRATRVVRGRVLSFADDPAAAGTDALRRIDDGAVLVEGGRIAAVGEARAILDLAPADAVVDDHSGALVMPGLIDVHIHYPQTQVIASYGAQLLDWLHNYTFVEEQRFADPDHCARVAEFFLTELFRNGTTTALVYCTVYPQSADAFFAASERADARMIAGKAMLDRNAPKGLLDTVQTGYDDSKALIGRWRGRGRLDYAVTPRFAVTSSPEQLEAAGALMKEFPGVYMQSHVDENTDEIEFVRQLFPEARDYLDVYARAGLLGPRSVFGHCIHMTGDEIAAMAGTGSVAAFCPTSNLFLGSGLFDRTRLARAGVRIGLATDVGGGTSYSMLRTAAEGYKVLQLGGQSWPAAEAFYQMTLGNARALSLDHAIGSIEPGKDADLVVLDSHATPAMAHRMERVDDLEQELFVLMTLGDDRAVRQTYVAGEPKKA</sequence>
<evidence type="ECO:0000313" key="11">
    <source>
        <dbReference type="Proteomes" id="UP000253529"/>
    </source>
</evidence>
<dbReference type="GO" id="GO:0006147">
    <property type="term" value="P:guanine catabolic process"/>
    <property type="evidence" value="ECO:0007669"/>
    <property type="project" value="UniProtKB-UniRule"/>
</dbReference>
<dbReference type="GO" id="GO:0008892">
    <property type="term" value="F:guanine deaminase activity"/>
    <property type="evidence" value="ECO:0007669"/>
    <property type="project" value="UniProtKB-UniRule"/>
</dbReference>
<evidence type="ECO:0000256" key="7">
    <source>
        <dbReference type="NCBIfam" id="TIGR02967"/>
    </source>
</evidence>
<dbReference type="AlphaFoldDB" id="A0A366F205"/>
<dbReference type="SUPFAM" id="SSF51556">
    <property type="entry name" value="Metallo-dependent hydrolases"/>
    <property type="match status" value="1"/>
</dbReference>
<evidence type="ECO:0000259" key="9">
    <source>
        <dbReference type="Pfam" id="PF01979"/>
    </source>
</evidence>
<evidence type="ECO:0000256" key="3">
    <source>
        <dbReference type="ARBA" id="ARBA00012781"/>
    </source>
</evidence>
<dbReference type="GO" id="GO:0005829">
    <property type="term" value="C:cytosol"/>
    <property type="evidence" value="ECO:0007669"/>
    <property type="project" value="TreeGrafter"/>
</dbReference>
<evidence type="ECO:0000256" key="8">
    <source>
        <dbReference type="RuleBase" id="RU366009"/>
    </source>
</evidence>
<accession>A0A366F205</accession>
<dbReference type="PANTHER" id="PTHR11271:SF6">
    <property type="entry name" value="GUANINE DEAMINASE"/>
    <property type="match status" value="1"/>
</dbReference>
<dbReference type="Gene3D" id="2.30.40.10">
    <property type="entry name" value="Urease, subunit C, domain 1"/>
    <property type="match status" value="1"/>
</dbReference>
<comment type="cofactor">
    <cofactor evidence="8">
        <name>Zn(2+)</name>
        <dbReference type="ChEBI" id="CHEBI:29105"/>
    </cofactor>
    <text evidence="8">Binds 1 zinc ion per subunit.</text>
</comment>
<keyword evidence="5 8" id="KW-0378">Hydrolase</keyword>
<dbReference type="InterPro" id="IPR011059">
    <property type="entry name" value="Metal-dep_hydrolase_composite"/>
</dbReference>
<comment type="pathway">
    <text evidence="1 8">Purine metabolism; guanine degradation; xanthine from guanine: step 1/1.</text>
</comment>
<comment type="catalytic activity">
    <reaction evidence="8">
        <text>guanine + H2O + H(+) = xanthine + NH4(+)</text>
        <dbReference type="Rhea" id="RHEA:14665"/>
        <dbReference type="ChEBI" id="CHEBI:15377"/>
        <dbReference type="ChEBI" id="CHEBI:15378"/>
        <dbReference type="ChEBI" id="CHEBI:16235"/>
        <dbReference type="ChEBI" id="CHEBI:17712"/>
        <dbReference type="ChEBI" id="CHEBI:28938"/>
        <dbReference type="EC" id="3.5.4.3"/>
    </reaction>
</comment>
<protein>
    <recommendedName>
        <fullName evidence="3 7">Guanine deaminase</fullName>
        <shortName evidence="8">Guanase</shortName>
        <ecNumber evidence="3 7">3.5.4.3</ecNumber>
    </recommendedName>
    <alternativeName>
        <fullName evidence="8">Guanine aminohydrolase</fullName>
    </alternativeName>
</protein>
<dbReference type="CDD" id="cd01303">
    <property type="entry name" value="GDEase"/>
    <property type="match status" value="1"/>
</dbReference>
<dbReference type="RefSeq" id="WP_113891055.1">
    <property type="nucleotide sequence ID" value="NZ_QNRK01000024.1"/>
</dbReference>
<dbReference type="InterPro" id="IPR006680">
    <property type="entry name" value="Amidohydro-rel"/>
</dbReference>
<keyword evidence="11" id="KW-1185">Reference proteome</keyword>
<dbReference type="Pfam" id="PF01979">
    <property type="entry name" value="Amidohydro_1"/>
    <property type="match status" value="1"/>
</dbReference>
<keyword evidence="4 8" id="KW-0479">Metal-binding</keyword>
<dbReference type="InterPro" id="IPR051607">
    <property type="entry name" value="Metallo-dep_hydrolases"/>
</dbReference>
<dbReference type="FunFam" id="3.20.20.140:FF:000022">
    <property type="entry name" value="Guanine deaminase"/>
    <property type="match status" value="1"/>
</dbReference>
<comment type="caution">
    <text evidence="10">The sequence shown here is derived from an EMBL/GenBank/DDBJ whole genome shotgun (WGS) entry which is preliminary data.</text>
</comment>
<evidence type="ECO:0000256" key="1">
    <source>
        <dbReference type="ARBA" id="ARBA00004984"/>
    </source>
</evidence>
<dbReference type="InterPro" id="IPR032466">
    <property type="entry name" value="Metal_Hydrolase"/>
</dbReference>
<organism evidence="10 11">
    <name type="scientific">Roseiarcus fermentans</name>
    <dbReference type="NCBI Taxonomy" id="1473586"/>
    <lineage>
        <taxon>Bacteria</taxon>
        <taxon>Pseudomonadati</taxon>
        <taxon>Pseudomonadota</taxon>
        <taxon>Alphaproteobacteria</taxon>
        <taxon>Hyphomicrobiales</taxon>
        <taxon>Roseiarcaceae</taxon>
        <taxon>Roseiarcus</taxon>
    </lineage>
</organism>
<evidence type="ECO:0000256" key="4">
    <source>
        <dbReference type="ARBA" id="ARBA00022723"/>
    </source>
</evidence>
<feature type="domain" description="Amidohydrolase-related" evidence="9">
    <location>
        <begin position="68"/>
        <end position="428"/>
    </location>
</feature>